<dbReference type="Proteomes" id="UP000003242">
    <property type="component" value="Unassembled WGS sequence"/>
</dbReference>
<dbReference type="STRING" id="699218.HMPREF0889_0286"/>
<gene>
    <name evidence="2" type="ORF">HMPREF0889_0286</name>
</gene>
<dbReference type="InterPro" id="IPR057447">
    <property type="entry name" value="Bbp19-like_phage"/>
</dbReference>
<feature type="domain" description="Bbp19-like phage" evidence="1">
    <location>
        <begin position="22"/>
        <end position="77"/>
    </location>
</feature>
<dbReference type="RefSeq" id="WP_009369820.1">
    <property type="nucleotide sequence ID" value="NZ_ADGP01000020.1"/>
</dbReference>
<dbReference type="AlphaFoldDB" id="D3LVG2"/>
<proteinExistence type="predicted"/>
<evidence type="ECO:0000259" key="1">
    <source>
        <dbReference type="Pfam" id="PF25181"/>
    </source>
</evidence>
<dbReference type="EMBL" id="ADGP01000020">
    <property type="protein sequence ID" value="EFD93889.1"/>
    <property type="molecule type" value="Genomic_DNA"/>
</dbReference>
<evidence type="ECO:0000313" key="2">
    <source>
        <dbReference type="EMBL" id="EFD93889.1"/>
    </source>
</evidence>
<organism evidence="2 3">
    <name type="scientific">Megasphaera lornae</name>
    <dbReference type="NCBI Taxonomy" id="1000568"/>
    <lineage>
        <taxon>Bacteria</taxon>
        <taxon>Bacillati</taxon>
        <taxon>Bacillota</taxon>
        <taxon>Negativicutes</taxon>
        <taxon>Veillonellales</taxon>
        <taxon>Veillonellaceae</taxon>
        <taxon>Megasphaera</taxon>
    </lineage>
</organism>
<reference evidence="3" key="1">
    <citation type="submission" date="2009-12" db="EMBL/GenBank/DDBJ databases">
        <title>Sequence of Clostridiales genomosp. BVAB3 str. UPII9-5.</title>
        <authorList>
            <person name="Madupu R."/>
            <person name="Durkin A.S."/>
            <person name="Torralba M."/>
            <person name="Methe B."/>
            <person name="Sutton G.G."/>
            <person name="Strausberg R.L."/>
            <person name="Nelson K.E."/>
        </authorList>
    </citation>
    <scope>NUCLEOTIDE SEQUENCE [LARGE SCALE GENOMIC DNA]</scope>
    <source>
        <strain evidence="3">28L</strain>
    </source>
</reference>
<protein>
    <recommendedName>
        <fullName evidence="1">Bbp19-like phage domain-containing protein</fullName>
    </recommendedName>
</protein>
<evidence type="ECO:0000313" key="3">
    <source>
        <dbReference type="Proteomes" id="UP000003242"/>
    </source>
</evidence>
<comment type="caution">
    <text evidence="2">The sequence shown here is derived from an EMBL/GenBank/DDBJ whole genome shotgun (WGS) entry which is preliminary data.</text>
</comment>
<sequence>MMKINTEKTELEKKDELCIDTVLDTKEGRWLFMRLMEVTGFYQPSFNADPVKMAYQEGKRAVGQYLLYELTRTEDRITKKQLAENEYMTEKKILNKEV</sequence>
<name>D3LVG2_9FIRM</name>
<dbReference type="Pfam" id="PF25181">
    <property type="entry name" value="Phage_Bbp19"/>
    <property type="match status" value="1"/>
</dbReference>
<accession>D3LVG2</accession>